<organism evidence="1 2">
    <name type="scientific">Grifola frondosa</name>
    <name type="common">Maitake</name>
    <name type="synonym">Polyporus frondosus</name>
    <dbReference type="NCBI Taxonomy" id="5627"/>
    <lineage>
        <taxon>Eukaryota</taxon>
        <taxon>Fungi</taxon>
        <taxon>Dikarya</taxon>
        <taxon>Basidiomycota</taxon>
        <taxon>Agaricomycotina</taxon>
        <taxon>Agaricomycetes</taxon>
        <taxon>Polyporales</taxon>
        <taxon>Grifolaceae</taxon>
        <taxon>Grifola</taxon>
    </lineage>
</organism>
<dbReference type="AlphaFoldDB" id="A0A1C7M360"/>
<proteinExistence type="predicted"/>
<gene>
    <name evidence="1" type="ORF">A0H81_08596</name>
</gene>
<sequence>MRNRPGVTVASADQHLIRGRHAAISLKVSKSLHVIPASAAVHTSGAPLNYLEMLLKHVLLSHINPEHM</sequence>
<protein>
    <submittedName>
        <fullName evidence="1">Uncharacterized protein</fullName>
    </submittedName>
</protein>
<reference evidence="1 2" key="1">
    <citation type="submission" date="2016-03" db="EMBL/GenBank/DDBJ databases">
        <title>Whole genome sequencing of Grifola frondosa 9006-11.</title>
        <authorList>
            <person name="Min B."/>
            <person name="Park H."/>
            <person name="Kim J.-G."/>
            <person name="Cho H."/>
            <person name="Oh Y.-L."/>
            <person name="Kong W.-S."/>
            <person name="Choi I.-G."/>
        </authorList>
    </citation>
    <scope>NUCLEOTIDE SEQUENCE [LARGE SCALE GENOMIC DNA]</scope>
    <source>
        <strain evidence="1 2">9006-11</strain>
    </source>
</reference>
<keyword evidence="2" id="KW-1185">Reference proteome</keyword>
<dbReference type="Proteomes" id="UP000092993">
    <property type="component" value="Unassembled WGS sequence"/>
</dbReference>
<accession>A0A1C7M360</accession>
<evidence type="ECO:0000313" key="2">
    <source>
        <dbReference type="Proteomes" id="UP000092993"/>
    </source>
</evidence>
<dbReference type="EMBL" id="LUGG01000011">
    <property type="protein sequence ID" value="OBZ71355.1"/>
    <property type="molecule type" value="Genomic_DNA"/>
</dbReference>
<comment type="caution">
    <text evidence="1">The sequence shown here is derived from an EMBL/GenBank/DDBJ whole genome shotgun (WGS) entry which is preliminary data.</text>
</comment>
<evidence type="ECO:0000313" key="1">
    <source>
        <dbReference type="EMBL" id="OBZ71355.1"/>
    </source>
</evidence>
<name>A0A1C7M360_GRIFR</name>